<feature type="domain" description="NYN" evidence="1">
    <location>
        <begin position="15"/>
        <end position="149"/>
    </location>
</feature>
<proteinExistence type="predicted"/>
<dbReference type="AlphaFoldDB" id="A0A0C3MME8"/>
<evidence type="ECO:0000313" key="3">
    <source>
        <dbReference type="Proteomes" id="UP000054248"/>
    </source>
</evidence>
<dbReference type="EMBL" id="KN822942">
    <property type="protein sequence ID" value="KIO34827.1"/>
    <property type="molecule type" value="Genomic_DNA"/>
</dbReference>
<gene>
    <name evidence="2" type="ORF">M407DRAFT_3410</name>
</gene>
<reference evidence="3" key="2">
    <citation type="submission" date="2015-01" db="EMBL/GenBank/DDBJ databases">
        <title>Evolutionary Origins and Diversification of the Mycorrhizal Mutualists.</title>
        <authorList>
            <consortium name="DOE Joint Genome Institute"/>
            <consortium name="Mycorrhizal Genomics Consortium"/>
            <person name="Kohler A."/>
            <person name="Kuo A."/>
            <person name="Nagy L.G."/>
            <person name="Floudas D."/>
            <person name="Copeland A."/>
            <person name="Barry K.W."/>
            <person name="Cichocki N."/>
            <person name="Veneault-Fourrey C."/>
            <person name="LaButti K."/>
            <person name="Lindquist E.A."/>
            <person name="Lipzen A."/>
            <person name="Lundell T."/>
            <person name="Morin E."/>
            <person name="Murat C."/>
            <person name="Riley R."/>
            <person name="Ohm R."/>
            <person name="Sun H."/>
            <person name="Tunlid A."/>
            <person name="Henrissat B."/>
            <person name="Grigoriev I.V."/>
            <person name="Hibbett D.S."/>
            <person name="Martin F."/>
        </authorList>
    </citation>
    <scope>NUCLEOTIDE SEQUENCE [LARGE SCALE GENOMIC DNA]</scope>
    <source>
        <strain evidence="3">MUT 4182</strain>
    </source>
</reference>
<accession>A0A0C3MME8</accession>
<dbReference type="Gene3D" id="3.40.50.1010">
    <property type="entry name" value="5'-nuclease"/>
    <property type="match status" value="1"/>
</dbReference>
<protein>
    <recommendedName>
        <fullName evidence="1">NYN domain-containing protein</fullName>
    </recommendedName>
</protein>
<dbReference type="Proteomes" id="UP000054248">
    <property type="component" value="Unassembled WGS sequence"/>
</dbReference>
<name>A0A0C3MME8_9AGAM</name>
<dbReference type="OrthoDB" id="10431534at2759"/>
<reference evidence="2 3" key="1">
    <citation type="submission" date="2014-04" db="EMBL/GenBank/DDBJ databases">
        <authorList>
            <consortium name="DOE Joint Genome Institute"/>
            <person name="Kuo A."/>
            <person name="Girlanda M."/>
            <person name="Perotto S."/>
            <person name="Kohler A."/>
            <person name="Nagy L.G."/>
            <person name="Floudas D."/>
            <person name="Copeland A."/>
            <person name="Barry K.W."/>
            <person name="Cichocki N."/>
            <person name="Veneault-Fourrey C."/>
            <person name="LaButti K."/>
            <person name="Lindquist E.A."/>
            <person name="Lipzen A."/>
            <person name="Lundell T."/>
            <person name="Morin E."/>
            <person name="Murat C."/>
            <person name="Sun H."/>
            <person name="Tunlid A."/>
            <person name="Henrissat B."/>
            <person name="Grigoriev I.V."/>
            <person name="Hibbett D.S."/>
            <person name="Martin F."/>
            <person name="Nordberg H.P."/>
            <person name="Cantor M.N."/>
            <person name="Hua S.X."/>
        </authorList>
    </citation>
    <scope>NUCLEOTIDE SEQUENCE [LARGE SCALE GENOMIC DNA]</scope>
    <source>
        <strain evidence="2 3">MUT 4182</strain>
    </source>
</reference>
<keyword evidence="3" id="KW-1185">Reference proteome</keyword>
<dbReference type="InterPro" id="IPR021139">
    <property type="entry name" value="NYN"/>
</dbReference>
<organism evidence="2 3">
    <name type="scientific">Tulasnella calospora MUT 4182</name>
    <dbReference type="NCBI Taxonomy" id="1051891"/>
    <lineage>
        <taxon>Eukaryota</taxon>
        <taxon>Fungi</taxon>
        <taxon>Dikarya</taxon>
        <taxon>Basidiomycota</taxon>
        <taxon>Agaricomycotina</taxon>
        <taxon>Agaricomycetes</taxon>
        <taxon>Cantharellales</taxon>
        <taxon>Tulasnellaceae</taxon>
        <taxon>Tulasnella</taxon>
    </lineage>
</organism>
<dbReference type="Pfam" id="PF01936">
    <property type="entry name" value="NYN"/>
    <property type="match status" value="1"/>
</dbReference>
<sequence>MSLPTTVFKVFGGVITVLWDFNNSAVAAGAITSAAEQLRNSLRPIGEVAKFNAFLPYSSFFTDSRRYQGLLDAGIEVVGCPARQGKVDPVDTAIIRMLGSITQSPVKQLVILISGDGDFLAAAKAIRAAGHGFGLALWPNWQCSRDLLSEADLILRGKDLQFLGPHFDVGSNF</sequence>
<evidence type="ECO:0000313" key="2">
    <source>
        <dbReference type="EMBL" id="KIO34827.1"/>
    </source>
</evidence>
<dbReference type="GO" id="GO:0004540">
    <property type="term" value="F:RNA nuclease activity"/>
    <property type="evidence" value="ECO:0007669"/>
    <property type="project" value="InterPro"/>
</dbReference>
<evidence type="ECO:0000259" key="1">
    <source>
        <dbReference type="Pfam" id="PF01936"/>
    </source>
</evidence>
<dbReference type="HOGENOM" id="CLU_1670661_0_0_1"/>